<dbReference type="OrthoDB" id="9804872at2"/>
<sequence>MSNKTKSEAGLIGSGGICIDGDIEMRLTQFHSSGLFFAFRIIIALLATFSAALLGNCFTDANISPMLLAYDSTVAVLAFGLLASKHKIIKICAGIVGVMYIVPLIGKIKLIKYGALAAAHGYLTKGELPGQNTGVYKEYLTTASAVNQGLYYFFSAVILFIAIGTVIACVVRIDFPMLFIVTFPILEVGLYLGFNVPTVSVLMMLISWITVLAMNIINHTTNKAGRNNTFAVHEKSKTFFFTSSESKAGFYTLYIKFVAIVTASVFLAVVIFSKISGFYRPDSFADLRYNLHHAAERFDITHADDFLIDVNGGSNLFGVTTVGGTNGGILGTTNGISFNGSKAMVINTEPFNYTMYLRGYVAGDYAENQWQPLETDDTIKKISEDISETGRWIQDYDSLLLSDSDDATGSSDSAMNITIKGACSKFVYAPYSCDYSYSYSALGENSGMTPYNDSYVRISQSSKNYTVYYKTFHTPSWIIRTDSLVSADLDHFSPKFQDVTNLYKEYVKRNYTTPVDLDSLNTVYKEICKKYLRDDPEYCSYNEIYSAIKNYFSDNKFTYDTNPGKTPEGEDFLDYFLTNQKKGYCTYYATAGTHLLRKFGYPARYIEGYMILPSQLQTATKDDDRYELVVKDKCAHAWTEVFIEGAGWMPAEFTPGYDGDNPNLTKEEKGIDKKDESSLSSSSSKPDSSKTDINNSSRKPLNNSNASANSRTSPKNNSNGSNSKPRGGGAIGKNSNDKNSDASANDSKNSSKPDGSGGIVRSPVAKTIGMTLIAVVAGLAAIVINRKRSLDKMHESCTQKDLAKRVTAIYTYSLKYLSVLHIEVKKNLSDMQICDELINKCHEQRIHQLDDKLTELTIMAVEANMSADSITEEEAAKAEEIMRSISEDIVAKKLDIISKLSAKYIYCLY</sequence>
<dbReference type="AlphaFoldDB" id="A0A011UXV8"/>
<reference evidence="4 5" key="1">
    <citation type="submission" date="2013-06" db="EMBL/GenBank/DDBJ databases">
        <title>Rumen cellulosomics: divergent fiber-degrading strategies revealed by comparative genome-wide analysis of six Ruminococcal strains.</title>
        <authorList>
            <person name="Dassa B."/>
            <person name="Borovok I."/>
            <person name="Lamed R."/>
            <person name="Flint H."/>
            <person name="Yeoman C.J."/>
            <person name="White B."/>
            <person name="Bayer E.A."/>
        </authorList>
    </citation>
    <scope>NUCLEOTIDE SEQUENCE [LARGE SCALE GENOMIC DNA]</scope>
    <source>
        <strain evidence="4 5">SY3</strain>
    </source>
</reference>
<dbReference type="Gene3D" id="3.10.620.30">
    <property type="match status" value="1"/>
</dbReference>
<dbReference type="PANTHER" id="PTHR42736:SF1">
    <property type="entry name" value="PROTEIN-GLUTAMINE GAMMA-GLUTAMYLTRANSFERASE"/>
    <property type="match status" value="1"/>
</dbReference>
<dbReference type="PANTHER" id="PTHR42736">
    <property type="entry name" value="PROTEIN-GLUTAMINE GAMMA-GLUTAMYLTRANSFERASE"/>
    <property type="match status" value="1"/>
</dbReference>
<feature type="transmembrane region" description="Helical" evidence="2">
    <location>
        <begin position="61"/>
        <end position="81"/>
    </location>
</feature>
<feature type="transmembrane region" description="Helical" evidence="2">
    <location>
        <begin position="177"/>
        <end position="194"/>
    </location>
</feature>
<keyword evidence="2" id="KW-1133">Transmembrane helix</keyword>
<keyword evidence="2" id="KW-0812">Transmembrane</keyword>
<feature type="transmembrane region" description="Helical" evidence="2">
    <location>
        <begin position="35"/>
        <end position="55"/>
    </location>
</feature>
<gene>
    <name evidence="4" type="ORF">RASY3_17240</name>
</gene>
<evidence type="ECO:0000313" key="4">
    <source>
        <dbReference type="EMBL" id="EXM38042.1"/>
    </source>
</evidence>
<keyword evidence="5" id="KW-1185">Reference proteome</keyword>
<organism evidence="4 5">
    <name type="scientific">Ruminococcus albus SY3</name>
    <dbReference type="NCBI Taxonomy" id="1341156"/>
    <lineage>
        <taxon>Bacteria</taxon>
        <taxon>Bacillati</taxon>
        <taxon>Bacillota</taxon>
        <taxon>Clostridia</taxon>
        <taxon>Eubacteriales</taxon>
        <taxon>Oscillospiraceae</taxon>
        <taxon>Ruminococcus</taxon>
    </lineage>
</organism>
<protein>
    <submittedName>
        <fullName evidence="4">Transglutaminase</fullName>
    </submittedName>
</protein>
<feature type="compositionally biased region" description="Basic and acidic residues" evidence="1">
    <location>
        <begin position="665"/>
        <end position="677"/>
    </location>
</feature>
<proteinExistence type="predicted"/>
<keyword evidence="2" id="KW-0472">Membrane</keyword>
<feature type="transmembrane region" description="Helical" evidence="2">
    <location>
        <begin position="150"/>
        <end position="170"/>
    </location>
</feature>
<accession>A0A011UXV8</accession>
<feature type="compositionally biased region" description="Low complexity" evidence="1">
    <location>
        <begin position="741"/>
        <end position="752"/>
    </location>
</feature>
<evidence type="ECO:0000256" key="2">
    <source>
        <dbReference type="SAM" id="Phobius"/>
    </source>
</evidence>
<feature type="region of interest" description="Disordered" evidence="1">
    <location>
        <begin position="654"/>
        <end position="760"/>
    </location>
</feature>
<feature type="transmembrane region" description="Helical" evidence="2">
    <location>
        <begin position="253"/>
        <end position="272"/>
    </location>
</feature>
<evidence type="ECO:0000259" key="3">
    <source>
        <dbReference type="SMART" id="SM00460"/>
    </source>
</evidence>
<feature type="domain" description="Transglutaminase-like" evidence="3">
    <location>
        <begin position="577"/>
        <end position="655"/>
    </location>
</feature>
<feature type="transmembrane region" description="Helical" evidence="2">
    <location>
        <begin position="88"/>
        <end position="106"/>
    </location>
</feature>
<dbReference type="SMART" id="SM00460">
    <property type="entry name" value="TGc"/>
    <property type="match status" value="1"/>
</dbReference>
<dbReference type="RefSeq" id="WP_037290159.1">
    <property type="nucleotide sequence ID" value="NZ_JEOB01000004.1"/>
</dbReference>
<dbReference type="InterPro" id="IPR038765">
    <property type="entry name" value="Papain-like_cys_pep_sf"/>
</dbReference>
<name>A0A011UXV8_RUMAL</name>
<comment type="caution">
    <text evidence="4">The sequence shown here is derived from an EMBL/GenBank/DDBJ whole genome shotgun (WGS) entry which is preliminary data.</text>
</comment>
<dbReference type="Proteomes" id="UP000021369">
    <property type="component" value="Unassembled WGS sequence"/>
</dbReference>
<feature type="transmembrane region" description="Helical" evidence="2">
    <location>
        <begin position="764"/>
        <end position="784"/>
    </location>
</feature>
<evidence type="ECO:0000256" key="1">
    <source>
        <dbReference type="SAM" id="MobiDB-lite"/>
    </source>
</evidence>
<feature type="compositionally biased region" description="Low complexity" evidence="1">
    <location>
        <begin position="702"/>
        <end position="725"/>
    </location>
</feature>
<evidence type="ECO:0000313" key="5">
    <source>
        <dbReference type="Proteomes" id="UP000021369"/>
    </source>
</evidence>
<dbReference type="PATRIC" id="fig|1341156.4.peg.3049"/>
<dbReference type="InterPro" id="IPR002931">
    <property type="entry name" value="Transglutaminase-like"/>
</dbReference>
<dbReference type="Pfam" id="PF01841">
    <property type="entry name" value="Transglut_core"/>
    <property type="match status" value="1"/>
</dbReference>
<dbReference type="SUPFAM" id="SSF54001">
    <property type="entry name" value="Cysteine proteinases"/>
    <property type="match status" value="1"/>
</dbReference>
<feature type="transmembrane region" description="Helical" evidence="2">
    <location>
        <begin position="200"/>
        <end position="217"/>
    </location>
</feature>
<dbReference type="EMBL" id="JEOB01000004">
    <property type="protein sequence ID" value="EXM38042.1"/>
    <property type="molecule type" value="Genomic_DNA"/>
</dbReference>
<dbReference type="InterPro" id="IPR052901">
    <property type="entry name" value="Bact_TGase-like"/>
</dbReference>